<reference evidence="1 2" key="1">
    <citation type="submission" date="2018-10" db="EMBL/GenBank/DDBJ databases">
        <title>Genomic Encyclopedia of Archaeal and Bacterial Type Strains, Phase II (KMG-II): from individual species to whole genera.</title>
        <authorList>
            <person name="Goeker M."/>
        </authorList>
    </citation>
    <scope>NUCLEOTIDE SEQUENCE [LARGE SCALE GENOMIC DNA]</scope>
    <source>
        <strain evidence="1 2">RP-AC37</strain>
    </source>
</reference>
<evidence type="ECO:0000313" key="1">
    <source>
        <dbReference type="EMBL" id="RKS71343.1"/>
    </source>
</evidence>
<protein>
    <recommendedName>
        <fullName evidence="3">ATP/GTP-binding protein</fullName>
    </recommendedName>
</protein>
<dbReference type="Proteomes" id="UP000281955">
    <property type="component" value="Unassembled WGS sequence"/>
</dbReference>
<proteinExistence type="predicted"/>
<gene>
    <name evidence="1" type="ORF">CLV35_3139</name>
</gene>
<comment type="caution">
    <text evidence="1">The sequence shown here is derived from an EMBL/GenBank/DDBJ whole genome shotgun (WGS) entry which is preliminary data.</text>
</comment>
<dbReference type="AlphaFoldDB" id="A0A420XLQ1"/>
<evidence type="ECO:0008006" key="3">
    <source>
        <dbReference type="Google" id="ProtNLM"/>
    </source>
</evidence>
<keyword evidence="2" id="KW-1185">Reference proteome</keyword>
<evidence type="ECO:0000313" key="2">
    <source>
        <dbReference type="Proteomes" id="UP000281955"/>
    </source>
</evidence>
<dbReference type="InParanoid" id="A0A420XLQ1"/>
<organism evidence="1 2">
    <name type="scientific">Motilibacter peucedani</name>
    <dbReference type="NCBI Taxonomy" id="598650"/>
    <lineage>
        <taxon>Bacteria</taxon>
        <taxon>Bacillati</taxon>
        <taxon>Actinomycetota</taxon>
        <taxon>Actinomycetes</taxon>
        <taxon>Motilibacterales</taxon>
        <taxon>Motilibacteraceae</taxon>
        <taxon>Motilibacter</taxon>
    </lineage>
</organism>
<accession>A0A420XLQ1</accession>
<dbReference type="RefSeq" id="WP_231121900.1">
    <property type="nucleotide sequence ID" value="NZ_RBWV01000014.1"/>
</dbReference>
<dbReference type="EMBL" id="RBWV01000014">
    <property type="protein sequence ID" value="RKS71343.1"/>
    <property type="molecule type" value="Genomic_DNA"/>
</dbReference>
<name>A0A420XLQ1_9ACTN</name>
<sequence length="101" mass="11209">MGRRRQARGAGGDRPLAGRLLGTVAAPADRVDDHGGVPYYVRAVTGAAAAKSYRCPGCDQEVVPRTPHVLTWPTDEGLEQRRHWHTPCWAARDRRGPTRRR</sequence>